<dbReference type="InterPro" id="IPR001991">
    <property type="entry name" value="Na-dicarboxylate_symporter"/>
</dbReference>
<dbReference type="PATRIC" id="fig|1538.10.peg.4020"/>
<keyword evidence="5" id="KW-0769">Symport</keyword>
<dbReference type="GO" id="GO:0015293">
    <property type="term" value="F:symporter activity"/>
    <property type="evidence" value="ECO:0007669"/>
    <property type="project" value="UniProtKB-KW"/>
</dbReference>
<dbReference type="Proteomes" id="UP000077407">
    <property type="component" value="Unassembled WGS sequence"/>
</dbReference>
<dbReference type="AlphaFoldDB" id="A0A168LA87"/>
<accession>A0A168LA87</accession>
<keyword evidence="3" id="KW-1003">Cell membrane</keyword>
<feature type="transmembrane region" description="Helical" evidence="8">
    <location>
        <begin position="141"/>
        <end position="163"/>
    </location>
</feature>
<evidence type="ECO:0000256" key="7">
    <source>
        <dbReference type="ARBA" id="ARBA00023136"/>
    </source>
</evidence>
<dbReference type="PROSITE" id="PS00714">
    <property type="entry name" value="NA_DICARBOXYL_SYMP_2"/>
    <property type="match status" value="1"/>
</dbReference>
<evidence type="ECO:0000256" key="5">
    <source>
        <dbReference type="ARBA" id="ARBA00022847"/>
    </source>
</evidence>
<evidence type="ECO:0000256" key="3">
    <source>
        <dbReference type="ARBA" id="ARBA00022475"/>
    </source>
</evidence>
<keyword evidence="4 8" id="KW-0812">Transmembrane</keyword>
<evidence type="ECO:0000256" key="2">
    <source>
        <dbReference type="ARBA" id="ARBA00022448"/>
    </source>
</evidence>
<feature type="transmembrane region" description="Helical" evidence="8">
    <location>
        <begin position="260"/>
        <end position="278"/>
    </location>
</feature>
<dbReference type="GO" id="GO:0006835">
    <property type="term" value="P:dicarboxylic acid transport"/>
    <property type="evidence" value="ECO:0007669"/>
    <property type="project" value="TreeGrafter"/>
</dbReference>
<sequence>MQIYSLFIKLIKFFYIFQYNNIVFCMSSCNIEVLEICTYINRLQSKRYNYLKDGKGIRMEKKKRKLKGGLATQILIGLILGVIVGAIFYGNPNLPKYLQPFGTIFLRLIKMIVIPIVVSCLIVGVAGVGDMKKVGALALKTIIYFEIMTTIALIVGLLFSNIFHPGTGVNMSSLTKTNIASYVDTAKKATNKGFVDTIINIFPTNIMDSLSKGDMLPIIFFSVMFGLGVASIGEKGKPILNFFQGVADTMFWVTNQIMKTAPIGVFALIGCTVCNFGLKSLIPLGKLMILVYAGMIFFILVFMGIAAKLVGNSIFRIIRILKDELLLAFSTASSETVLPRLMTKMEKYGCPSATVSFVVPTGYTFNLDGSTLYESMAAIFIAQLYGIHLSIGAQISLVIVLMITSKGIAGVPGASFVVLLATLGTCGIPIEGLAFIAGIDRLLDMGRTVVNVVGNSLASIFVANWEHVYDKEKGEKYYQSIIDHKDHEDKLKSVEA</sequence>
<dbReference type="InterPro" id="IPR036458">
    <property type="entry name" value="Na:dicarbo_symporter_sf"/>
</dbReference>
<organism evidence="9 10">
    <name type="scientific">Clostridium ljungdahlii</name>
    <dbReference type="NCBI Taxonomy" id="1538"/>
    <lineage>
        <taxon>Bacteria</taxon>
        <taxon>Bacillati</taxon>
        <taxon>Bacillota</taxon>
        <taxon>Clostridia</taxon>
        <taxon>Eubacteriales</taxon>
        <taxon>Clostridiaceae</taxon>
        <taxon>Clostridium</taxon>
    </lineage>
</organism>
<keyword evidence="2" id="KW-0813">Transport</keyword>
<feature type="transmembrane region" description="Helical" evidence="8">
    <location>
        <begin position="377"/>
        <end position="404"/>
    </location>
</feature>
<dbReference type="Pfam" id="PF00375">
    <property type="entry name" value="SDF"/>
    <property type="match status" value="1"/>
</dbReference>
<feature type="transmembrane region" description="Helical" evidence="8">
    <location>
        <begin position="68"/>
        <end position="88"/>
    </location>
</feature>
<keyword evidence="6 8" id="KW-1133">Transmembrane helix</keyword>
<reference evidence="9 10" key="1">
    <citation type="journal article" date="2015" name="Biotechnol. Bioeng.">
        <title>Genome sequence and phenotypic characterization of Caulobacter segnis.</title>
        <authorList>
            <person name="Patel S."/>
            <person name="Fletcher B."/>
            <person name="Scott D.C."/>
            <person name="Ely B."/>
        </authorList>
    </citation>
    <scope>NUCLEOTIDE SEQUENCE [LARGE SCALE GENOMIC DNA]</scope>
    <source>
        <strain evidence="9 10">ERI-2</strain>
    </source>
</reference>
<evidence type="ECO:0000256" key="6">
    <source>
        <dbReference type="ARBA" id="ARBA00022989"/>
    </source>
</evidence>
<protein>
    <submittedName>
        <fullName evidence="9">Proton/sodium-glutamate symport protein</fullName>
    </submittedName>
</protein>
<evidence type="ECO:0000256" key="1">
    <source>
        <dbReference type="ARBA" id="ARBA00004651"/>
    </source>
</evidence>
<feature type="transmembrane region" description="Helical" evidence="8">
    <location>
        <begin position="108"/>
        <end position="129"/>
    </location>
</feature>
<name>A0A168LA87_9CLOT</name>
<dbReference type="InterPro" id="IPR018107">
    <property type="entry name" value="Na-dicarboxylate_symporter_CS"/>
</dbReference>
<dbReference type="FunFam" id="1.10.3860.10:FF:000001">
    <property type="entry name" value="C4-dicarboxylate transport protein"/>
    <property type="match status" value="1"/>
</dbReference>
<proteinExistence type="predicted"/>
<feature type="transmembrane region" description="Helical" evidence="8">
    <location>
        <begin position="290"/>
        <end position="310"/>
    </location>
</feature>
<feature type="transmembrane region" description="Helical" evidence="8">
    <location>
        <begin position="416"/>
        <end position="439"/>
    </location>
</feature>
<dbReference type="GO" id="GO:0005886">
    <property type="term" value="C:plasma membrane"/>
    <property type="evidence" value="ECO:0007669"/>
    <property type="project" value="UniProtKB-SubCell"/>
</dbReference>
<dbReference type="Gene3D" id="1.10.3860.10">
    <property type="entry name" value="Sodium:dicarboxylate symporter"/>
    <property type="match status" value="1"/>
</dbReference>
<dbReference type="SUPFAM" id="SSF118215">
    <property type="entry name" value="Proton glutamate symport protein"/>
    <property type="match status" value="1"/>
</dbReference>
<evidence type="ECO:0000256" key="4">
    <source>
        <dbReference type="ARBA" id="ARBA00022692"/>
    </source>
</evidence>
<dbReference type="PANTHER" id="PTHR42865">
    <property type="entry name" value="PROTON/GLUTAMATE-ASPARTATE SYMPORTER"/>
    <property type="match status" value="1"/>
</dbReference>
<keyword evidence="7 8" id="KW-0472">Membrane</keyword>
<dbReference type="EMBL" id="LITT01000064">
    <property type="protein sequence ID" value="OAA82877.1"/>
    <property type="molecule type" value="Genomic_DNA"/>
</dbReference>
<dbReference type="PRINTS" id="PR00173">
    <property type="entry name" value="EDTRNSPORT"/>
</dbReference>
<comment type="subcellular location">
    <subcellularLocation>
        <location evidence="1">Cell membrane</location>
        <topology evidence="1">Multi-pass membrane protein</topology>
    </subcellularLocation>
</comment>
<feature type="transmembrane region" description="Helical" evidence="8">
    <location>
        <begin position="215"/>
        <end position="233"/>
    </location>
</feature>
<evidence type="ECO:0000256" key="8">
    <source>
        <dbReference type="SAM" id="Phobius"/>
    </source>
</evidence>
<gene>
    <name evidence="9" type="primary">gltT</name>
    <name evidence="9" type="ORF">WY13_03945</name>
</gene>
<dbReference type="PANTHER" id="PTHR42865:SF7">
    <property type="entry name" value="PROTON_GLUTAMATE-ASPARTATE SYMPORTER"/>
    <property type="match status" value="1"/>
</dbReference>
<evidence type="ECO:0000313" key="9">
    <source>
        <dbReference type="EMBL" id="OAA82877.1"/>
    </source>
</evidence>
<evidence type="ECO:0000313" key="10">
    <source>
        <dbReference type="Proteomes" id="UP000077407"/>
    </source>
</evidence>
<comment type="caution">
    <text evidence="9">The sequence shown here is derived from an EMBL/GenBank/DDBJ whole genome shotgun (WGS) entry which is preliminary data.</text>
</comment>